<keyword evidence="3" id="KW-0813">Transport</keyword>
<evidence type="ECO:0000256" key="5">
    <source>
        <dbReference type="ARBA" id="ARBA00022597"/>
    </source>
</evidence>
<keyword evidence="8" id="KW-0625">Polysaccharide transport</keyword>
<evidence type="ECO:0000259" key="16">
    <source>
        <dbReference type="Pfam" id="PF02563"/>
    </source>
</evidence>
<dbReference type="GO" id="GO:0006811">
    <property type="term" value="P:monoatomic ion transport"/>
    <property type="evidence" value="ECO:0007669"/>
    <property type="project" value="UniProtKB-KW"/>
</dbReference>
<sequence>MMKWLLTLCMACAFALPLAARAENAGEYKLGPGDVIKVSVYDHPDLQLELQLTKDGELSFPLIGQVKLNGASFAEAEQAIAQRLSKGGFVKNPQVNVLISQYRSQRVSIIGEIAKPGRYSLDSATNLLDLLAIAGGLTGNGGDVVQLLRDGKRTDINLPRDINNGKSENTTLRMQNDDVIYVPRMQQYYVYGEVNRSGNFRLEQNQTVMQALAVAGGFNQRASHTSITINRTQPDGSVKTIEVQPTDLVQVNDVIYVKESLF</sequence>
<keyword evidence="20" id="KW-1185">Reference proteome</keyword>
<keyword evidence="13" id="KW-0998">Cell outer membrane</keyword>
<reference evidence="19 20" key="1">
    <citation type="submission" date="2015-07" db="EMBL/GenBank/DDBJ databases">
        <title>Draft genome sequence of the Amantichitinum ursilacus IGB-41, a new chitin-degrading bacterium.</title>
        <authorList>
            <person name="Kirstahler P."/>
            <person name="Guenther M."/>
            <person name="Grumaz C."/>
            <person name="Rupp S."/>
            <person name="Zibek S."/>
            <person name="Sohn K."/>
        </authorList>
    </citation>
    <scope>NUCLEOTIDE SEQUENCE [LARGE SCALE GENOMIC DNA]</scope>
    <source>
        <strain evidence="19 20">IGB-41</strain>
    </source>
</reference>
<dbReference type="RefSeq" id="WP_083459184.1">
    <property type="nucleotide sequence ID" value="NZ_LAQT01000013.1"/>
</dbReference>
<evidence type="ECO:0000256" key="6">
    <source>
        <dbReference type="ARBA" id="ARBA00022692"/>
    </source>
</evidence>
<evidence type="ECO:0000256" key="12">
    <source>
        <dbReference type="ARBA" id="ARBA00023139"/>
    </source>
</evidence>
<evidence type="ECO:0000256" key="13">
    <source>
        <dbReference type="ARBA" id="ARBA00023237"/>
    </source>
</evidence>
<dbReference type="STRING" id="857265.WG78_15140"/>
<comment type="similarity">
    <text evidence="2">Belongs to the BexD/CtrA/VexA family.</text>
</comment>
<keyword evidence="14" id="KW-0449">Lipoprotein</keyword>
<evidence type="ECO:0000259" key="17">
    <source>
        <dbReference type="Pfam" id="PF10531"/>
    </source>
</evidence>
<feature type="domain" description="Polysaccharide export protein N-terminal" evidence="16">
    <location>
        <begin position="24"/>
        <end position="99"/>
    </location>
</feature>
<dbReference type="PANTHER" id="PTHR33619">
    <property type="entry name" value="POLYSACCHARIDE EXPORT PROTEIN GFCE-RELATED"/>
    <property type="match status" value="1"/>
</dbReference>
<evidence type="ECO:0000256" key="14">
    <source>
        <dbReference type="ARBA" id="ARBA00023288"/>
    </source>
</evidence>
<proteinExistence type="inferred from homology"/>
<comment type="caution">
    <text evidence="19">The sequence shown here is derived from an EMBL/GenBank/DDBJ whole genome shotgun (WGS) entry which is preliminary data.</text>
</comment>
<dbReference type="NCBIfam" id="TIGR03028">
    <property type="entry name" value="EpsE"/>
    <property type="match status" value="1"/>
</dbReference>
<protein>
    <submittedName>
        <fullName evidence="19">Polysialic acid transport protein KpsD</fullName>
    </submittedName>
</protein>
<keyword evidence="9" id="KW-0406">Ion transport</keyword>
<dbReference type="InterPro" id="IPR054765">
    <property type="entry name" value="SLBB_dom"/>
</dbReference>
<organism evidence="19 20">
    <name type="scientific">Amantichitinum ursilacus</name>
    <dbReference type="NCBI Taxonomy" id="857265"/>
    <lineage>
        <taxon>Bacteria</taxon>
        <taxon>Pseudomonadati</taxon>
        <taxon>Pseudomonadota</taxon>
        <taxon>Betaproteobacteria</taxon>
        <taxon>Neisseriales</taxon>
        <taxon>Chitinibacteraceae</taxon>
        <taxon>Amantichitinum</taxon>
    </lineage>
</organism>
<dbReference type="GO" id="GO:0046930">
    <property type="term" value="C:pore complex"/>
    <property type="evidence" value="ECO:0007669"/>
    <property type="project" value="UniProtKB-KW"/>
</dbReference>
<feature type="domain" description="Soluble ligand binding" evidence="17">
    <location>
        <begin position="188"/>
        <end position="238"/>
    </location>
</feature>
<feature type="signal peptide" evidence="15">
    <location>
        <begin position="1"/>
        <end position="22"/>
    </location>
</feature>
<dbReference type="Gene3D" id="3.10.560.10">
    <property type="entry name" value="Outer membrane lipoprotein wza domain like"/>
    <property type="match status" value="2"/>
</dbReference>
<evidence type="ECO:0000256" key="8">
    <source>
        <dbReference type="ARBA" id="ARBA00023047"/>
    </source>
</evidence>
<keyword evidence="7 15" id="KW-0732">Signal</keyword>
<evidence type="ECO:0000256" key="1">
    <source>
        <dbReference type="ARBA" id="ARBA00004571"/>
    </source>
</evidence>
<evidence type="ECO:0000256" key="7">
    <source>
        <dbReference type="ARBA" id="ARBA00022729"/>
    </source>
</evidence>
<keyword evidence="5" id="KW-0762">Sugar transport</keyword>
<dbReference type="EMBL" id="LAQT01000013">
    <property type="protein sequence ID" value="KPC51817.1"/>
    <property type="molecule type" value="Genomic_DNA"/>
</dbReference>
<dbReference type="OrthoDB" id="9815244at2"/>
<evidence type="ECO:0000313" key="20">
    <source>
        <dbReference type="Proteomes" id="UP000037939"/>
    </source>
</evidence>
<evidence type="ECO:0000256" key="3">
    <source>
        <dbReference type="ARBA" id="ARBA00022448"/>
    </source>
</evidence>
<evidence type="ECO:0000256" key="11">
    <source>
        <dbReference type="ARBA" id="ARBA00023136"/>
    </source>
</evidence>
<name>A0A0N0GMV1_9NEIS</name>
<dbReference type="Pfam" id="PF10531">
    <property type="entry name" value="SLBB"/>
    <property type="match status" value="1"/>
</dbReference>
<dbReference type="Gene3D" id="3.30.1950.10">
    <property type="entry name" value="wza like domain"/>
    <property type="match status" value="1"/>
</dbReference>
<dbReference type="GO" id="GO:0009279">
    <property type="term" value="C:cell outer membrane"/>
    <property type="evidence" value="ECO:0007669"/>
    <property type="project" value="UniProtKB-SubCell"/>
</dbReference>
<accession>A0A0N0GMV1</accession>
<evidence type="ECO:0000256" key="4">
    <source>
        <dbReference type="ARBA" id="ARBA00022452"/>
    </source>
</evidence>
<dbReference type="InterPro" id="IPR019554">
    <property type="entry name" value="Soluble_ligand-bd"/>
</dbReference>
<dbReference type="Pfam" id="PF02563">
    <property type="entry name" value="Poly_export"/>
    <property type="match status" value="1"/>
</dbReference>
<gene>
    <name evidence="19" type="primary">kpsD_2</name>
    <name evidence="19" type="ORF">WG78_15140</name>
</gene>
<evidence type="ECO:0000256" key="2">
    <source>
        <dbReference type="ARBA" id="ARBA00009450"/>
    </source>
</evidence>
<evidence type="ECO:0000256" key="10">
    <source>
        <dbReference type="ARBA" id="ARBA00023114"/>
    </source>
</evidence>
<evidence type="ECO:0000256" key="9">
    <source>
        <dbReference type="ARBA" id="ARBA00023065"/>
    </source>
</evidence>
<dbReference type="PANTHER" id="PTHR33619:SF3">
    <property type="entry name" value="POLYSACCHARIDE EXPORT PROTEIN GFCE-RELATED"/>
    <property type="match status" value="1"/>
</dbReference>
<dbReference type="Pfam" id="PF22461">
    <property type="entry name" value="SLBB_2"/>
    <property type="match status" value="1"/>
</dbReference>
<dbReference type="Proteomes" id="UP000037939">
    <property type="component" value="Unassembled WGS sequence"/>
</dbReference>
<keyword evidence="12" id="KW-0564">Palmitate</keyword>
<keyword evidence="6" id="KW-0812">Transmembrane</keyword>
<dbReference type="InterPro" id="IPR049712">
    <property type="entry name" value="Poly_export"/>
</dbReference>
<evidence type="ECO:0000259" key="18">
    <source>
        <dbReference type="Pfam" id="PF22461"/>
    </source>
</evidence>
<keyword evidence="11" id="KW-0472">Membrane</keyword>
<feature type="chain" id="PRO_5005849681" evidence="15">
    <location>
        <begin position="23"/>
        <end position="262"/>
    </location>
</feature>
<dbReference type="AlphaFoldDB" id="A0A0N0GMV1"/>
<keyword evidence="10" id="KW-0626">Porin</keyword>
<dbReference type="GO" id="GO:0015159">
    <property type="term" value="F:polysaccharide transmembrane transporter activity"/>
    <property type="evidence" value="ECO:0007669"/>
    <property type="project" value="InterPro"/>
</dbReference>
<dbReference type="InterPro" id="IPR003715">
    <property type="entry name" value="Poly_export_N"/>
</dbReference>
<keyword evidence="4" id="KW-1134">Transmembrane beta strand</keyword>
<comment type="subcellular location">
    <subcellularLocation>
        <location evidence="1">Cell outer membrane</location>
        <topology evidence="1">Multi-pass membrane protein</topology>
    </subcellularLocation>
</comment>
<evidence type="ECO:0000256" key="15">
    <source>
        <dbReference type="SAM" id="SignalP"/>
    </source>
</evidence>
<evidence type="ECO:0000313" key="19">
    <source>
        <dbReference type="EMBL" id="KPC51817.1"/>
    </source>
</evidence>
<feature type="domain" description="SLBB" evidence="18">
    <location>
        <begin position="105"/>
        <end position="182"/>
    </location>
</feature>
<dbReference type="InterPro" id="IPR017478">
    <property type="entry name" value="Polysacc_export_EpsE"/>
</dbReference>
<dbReference type="GO" id="GO:0015288">
    <property type="term" value="F:porin activity"/>
    <property type="evidence" value="ECO:0007669"/>
    <property type="project" value="UniProtKB-KW"/>
</dbReference>